<feature type="domain" description="PAS" evidence="9">
    <location>
        <begin position="3"/>
        <end position="50"/>
    </location>
</feature>
<evidence type="ECO:0000256" key="3">
    <source>
        <dbReference type="ARBA" id="ARBA00022840"/>
    </source>
</evidence>
<keyword evidence="1" id="KW-0547">Nucleotide-binding</keyword>
<dbReference type="InterPro" id="IPR025944">
    <property type="entry name" value="Sigma_54_int_dom_CS"/>
</dbReference>
<dbReference type="InterPro" id="IPR009057">
    <property type="entry name" value="Homeodomain-like_sf"/>
</dbReference>
<evidence type="ECO:0000313" key="12">
    <source>
        <dbReference type="Proteomes" id="UP000271031"/>
    </source>
</evidence>
<dbReference type="Pfam" id="PF25601">
    <property type="entry name" value="AAA_lid_14"/>
    <property type="match status" value="1"/>
</dbReference>
<dbReference type="PROSITE" id="PS00675">
    <property type="entry name" value="SIGMA54_INTERACT_1"/>
    <property type="match status" value="1"/>
</dbReference>
<evidence type="ECO:0000313" key="11">
    <source>
        <dbReference type="EMBL" id="RNB87288.1"/>
    </source>
</evidence>
<evidence type="ECO:0000256" key="4">
    <source>
        <dbReference type="ARBA" id="ARBA00023015"/>
    </source>
</evidence>
<dbReference type="AlphaFoldDB" id="A0A3M8DH19"/>
<dbReference type="CDD" id="cd00009">
    <property type="entry name" value="AAA"/>
    <property type="match status" value="1"/>
</dbReference>
<dbReference type="RefSeq" id="WP_122918986.1">
    <property type="nucleotide sequence ID" value="NZ_RHHQ01000012.1"/>
</dbReference>
<keyword evidence="6" id="KW-0804">Transcription</keyword>
<dbReference type="SUPFAM" id="SSF46689">
    <property type="entry name" value="Homeodomain-like"/>
    <property type="match status" value="1"/>
</dbReference>
<dbReference type="InterPro" id="IPR030828">
    <property type="entry name" value="HTH_TyrR"/>
</dbReference>
<dbReference type="GO" id="GO:0005524">
    <property type="term" value="F:ATP binding"/>
    <property type="evidence" value="ECO:0007669"/>
    <property type="project" value="UniProtKB-KW"/>
</dbReference>
<dbReference type="PROSITE" id="PS00676">
    <property type="entry name" value="SIGMA54_INTERACT_2"/>
    <property type="match status" value="1"/>
</dbReference>
<name>A0A3M8DH19_9BACL</name>
<dbReference type="PANTHER" id="PTHR32071:SF101">
    <property type="entry name" value="ACETOIN DEHYDROGENASE OPERON TRANSCRIPTIONAL ACTIVATOR ACOR"/>
    <property type="match status" value="1"/>
</dbReference>
<dbReference type="OrthoDB" id="9771372at2"/>
<dbReference type="Pfam" id="PF18024">
    <property type="entry name" value="HTH_50"/>
    <property type="match status" value="1"/>
</dbReference>
<evidence type="ECO:0000256" key="1">
    <source>
        <dbReference type="ARBA" id="ARBA00022741"/>
    </source>
</evidence>
<keyword evidence="2" id="KW-0058">Aromatic hydrocarbons catabolism</keyword>
<dbReference type="CDD" id="cd00130">
    <property type="entry name" value="PAS"/>
    <property type="match status" value="1"/>
</dbReference>
<evidence type="ECO:0000259" key="9">
    <source>
        <dbReference type="PROSITE" id="PS50112"/>
    </source>
</evidence>
<evidence type="ECO:0000256" key="5">
    <source>
        <dbReference type="ARBA" id="ARBA00023125"/>
    </source>
</evidence>
<dbReference type="InterPro" id="IPR027417">
    <property type="entry name" value="P-loop_NTPase"/>
</dbReference>
<dbReference type="PROSITE" id="PS50045">
    <property type="entry name" value="SIGMA54_INTERACT_4"/>
    <property type="match status" value="1"/>
</dbReference>
<dbReference type="InterPro" id="IPR058031">
    <property type="entry name" value="AAA_lid_NorR"/>
</dbReference>
<dbReference type="Pfam" id="PF00989">
    <property type="entry name" value="PAS"/>
    <property type="match status" value="1"/>
</dbReference>
<dbReference type="SUPFAM" id="SSF52540">
    <property type="entry name" value="P-loop containing nucleoside triphosphate hydrolases"/>
    <property type="match status" value="1"/>
</dbReference>
<dbReference type="InterPro" id="IPR003593">
    <property type="entry name" value="AAA+_ATPase"/>
</dbReference>
<comment type="caution">
    <text evidence="11">The sequence shown here is derived from an EMBL/GenBank/DDBJ whole genome shotgun (WGS) entry which is preliminary data.</text>
</comment>
<feature type="domain" description="PAC" evidence="10">
    <location>
        <begin position="70"/>
        <end position="121"/>
    </location>
</feature>
<protein>
    <recommendedName>
        <fullName evidence="7">HTH-type transcriptional regulatory protein TyrR</fullName>
    </recommendedName>
</protein>
<keyword evidence="12" id="KW-1185">Reference proteome</keyword>
<organism evidence="11 12">
    <name type="scientific">Brevibacillus fluminis</name>
    <dbReference type="NCBI Taxonomy" id="511487"/>
    <lineage>
        <taxon>Bacteria</taxon>
        <taxon>Bacillati</taxon>
        <taxon>Bacillota</taxon>
        <taxon>Bacilli</taxon>
        <taxon>Bacillales</taxon>
        <taxon>Paenibacillaceae</taxon>
        <taxon>Brevibacillus</taxon>
    </lineage>
</organism>
<dbReference type="InterPro" id="IPR002078">
    <property type="entry name" value="Sigma_54_int"/>
</dbReference>
<gene>
    <name evidence="11" type="ORF">EDM56_16595</name>
</gene>
<dbReference type="Gene3D" id="3.40.50.300">
    <property type="entry name" value="P-loop containing nucleotide triphosphate hydrolases"/>
    <property type="match status" value="1"/>
</dbReference>
<dbReference type="SMART" id="SM00091">
    <property type="entry name" value="PAS"/>
    <property type="match status" value="1"/>
</dbReference>
<dbReference type="InterPro" id="IPR025943">
    <property type="entry name" value="Sigma_54_int_dom_ATP-bd_2"/>
</dbReference>
<evidence type="ECO:0000256" key="7">
    <source>
        <dbReference type="ARBA" id="ARBA00029500"/>
    </source>
</evidence>
<dbReference type="Proteomes" id="UP000271031">
    <property type="component" value="Unassembled WGS sequence"/>
</dbReference>
<dbReference type="GO" id="GO:0003677">
    <property type="term" value="F:DNA binding"/>
    <property type="evidence" value="ECO:0007669"/>
    <property type="project" value="UniProtKB-KW"/>
</dbReference>
<accession>A0A3M8DH19</accession>
<keyword evidence="3" id="KW-0067">ATP-binding</keyword>
<dbReference type="Gene3D" id="1.10.10.60">
    <property type="entry name" value="Homeodomain-like"/>
    <property type="match status" value="1"/>
</dbReference>
<evidence type="ECO:0000259" key="10">
    <source>
        <dbReference type="PROSITE" id="PS50113"/>
    </source>
</evidence>
<evidence type="ECO:0000259" key="8">
    <source>
        <dbReference type="PROSITE" id="PS50045"/>
    </source>
</evidence>
<evidence type="ECO:0000256" key="6">
    <source>
        <dbReference type="ARBA" id="ARBA00023163"/>
    </source>
</evidence>
<dbReference type="FunFam" id="3.40.50.300:FF:000006">
    <property type="entry name" value="DNA-binding transcriptional regulator NtrC"/>
    <property type="match status" value="1"/>
</dbReference>
<dbReference type="Gene3D" id="3.30.450.20">
    <property type="entry name" value="PAS domain"/>
    <property type="match status" value="1"/>
</dbReference>
<dbReference type="PANTHER" id="PTHR32071">
    <property type="entry name" value="TRANSCRIPTIONAL REGULATORY PROTEIN"/>
    <property type="match status" value="1"/>
</dbReference>
<dbReference type="InterPro" id="IPR013767">
    <property type="entry name" value="PAS_fold"/>
</dbReference>
<dbReference type="PROSITE" id="PS00688">
    <property type="entry name" value="SIGMA54_INTERACT_3"/>
    <property type="match status" value="1"/>
</dbReference>
<dbReference type="EMBL" id="RHHQ01000012">
    <property type="protein sequence ID" value="RNB87288.1"/>
    <property type="molecule type" value="Genomic_DNA"/>
</dbReference>
<reference evidence="11 12" key="1">
    <citation type="submission" date="2018-10" db="EMBL/GenBank/DDBJ databases">
        <title>Phylogenomics of Brevibacillus.</title>
        <authorList>
            <person name="Dunlap C."/>
        </authorList>
    </citation>
    <scope>NUCLEOTIDE SEQUENCE [LARGE SCALE GENOMIC DNA]</scope>
    <source>
        <strain evidence="11 12">JCM 15716</strain>
    </source>
</reference>
<dbReference type="InterPro" id="IPR000014">
    <property type="entry name" value="PAS"/>
</dbReference>
<keyword evidence="5" id="KW-0238">DNA-binding</keyword>
<dbReference type="Gene3D" id="1.10.8.60">
    <property type="match status" value="1"/>
</dbReference>
<sequence length="461" mass="52924">MVISKEWDNLLELISDGIIITDHQGVIVKVNKAYERMLSIKAVDLVGRNMSDLKREGFLEESSSLKVIETKHPVTLIQEHFGKDLIVTGMPMFNEQNELILVINCVRDITELNQLKRSMQQIEQINHSYFEQLTYLRQREIHLDGLVAHSQSMREVLTNALKVAAVDSPVMLRGESGVGKEVIAKFIHQNSRRNGEAFIKVNCGAIPEKLMESEFFGYESGAFTGAGKGGKPGVFELANKGTLFLDEVGDMSLDLQVKLLRVLEEKEFRRIGGVKTIQTDVRIIAATHQHLEEMVAQKQFRQDLYYRLQVYPISIPPLRERKEDIPYLVDSFARKYEEKHPVPLHIDPMVKQLLCRCDWPGNIRELFNMLERLAITSNNGEILPDHLPLEMYRPVGSTLPRNFLEEVEMFEYQGLKQALVIHKTTRKAAQSLGMSQTTYVRKLNLYRDKFEADPKMEQEIL</sequence>
<proteinExistence type="predicted"/>
<dbReference type="PROSITE" id="PS50112">
    <property type="entry name" value="PAS"/>
    <property type="match status" value="1"/>
</dbReference>
<dbReference type="SUPFAM" id="SSF55785">
    <property type="entry name" value="PYP-like sensor domain (PAS domain)"/>
    <property type="match status" value="1"/>
</dbReference>
<dbReference type="InterPro" id="IPR035965">
    <property type="entry name" value="PAS-like_dom_sf"/>
</dbReference>
<evidence type="ECO:0000256" key="2">
    <source>
        <dbReference type="ARBA" id="ARBA00022797"/>
    </source>
</evidence>
<dbReference type="GO" id="GO:0006355">
    <property type="term" value="P:regulation of DNA-templated transcription"/>
    <property type="evidence" value="ECO:0007669"/>
    <property type="project" value="InterPro"/>
</dbReference>
<dbReference type="SMART" id="SM00382">
    <property type="entry name" value="AAA"/>
    <property type="match status" value="1"/>
</dbReference>
<feature type="domain" description="Sigma-54 factor interaction" evidence="8">
    <location>
        <begin position="146"/>
        <end position="375"/>
    </location>
</feature>
<dbReference type="InterPro" id="IPR025662">
    <property type="entry name" value="Sigma_54_int_dom_ATP-bd_1"/>
</dbReference>
<dbReference type="Pfam" id="PF00158">
    <property type="entry name" value="Sigma54_activat"/>
    <property type="match status" value="1"/>
</dbReference>
<dbReference type="PROSITE" id="PS50113">
    <property type="entry name" value="PAC"/>
    <property type="match status" value="1"/>
</dbReference>
<dbReference type="InterPro" id="IPR000700">
    <property type="entry name" value="PAS-assoc_C"/>
</dbReference>
<keyword evidence="4" id="KW-0805">Transcription regulation</keyword>
<dbReference type="NCBIfam" id="TIGR00229">
    <property type="entry name" value="sensory_box"/>
    <property type="match status" value="1"/>
</dbReference>